<dbReference type="GO" id="GO:0016324">
    <property type="term" value="C:apical plasma membrane"/>
    <property type="evidence" value="ECO:0007669"/>
    <property type="project" value="UniProtKB-SubCell"/>
</dbReference>
<feature type="region of interest" description="Disordered" evidence="26">
    <location>
        <begin position="857"/>
        <end position="925"/>
    </location>
</feature>
<dbReference type="GO" id="GO:0030154">
    <property type="term" value="P:cell differentiation"/>
    <property type="evidence" value="ECO:0007669"/>
    <property type="project" value="UniProtKB-KW"/>
</dbReference>
<feature type="compositionally biased region" description="Acidic residues" evidence="26">
    <location>
        <begin position="890"/>
        <end position="903"/>
    </location>
</feature>
<dbReference type="GO" id="GO:0006865">
    <property type="term" value="P:amino acid transport"/>
    <property type="evidence" value="ECO:0007669"/>
    <property type="project" value="UniProtKB-KW"/>
</dbReference>
<evidence type="ECO:0000256" key="8">
    <source>
        <dbReference type="ARBA" id="ARBA00013627"/>
    </source>
</evidence>
<evidence type="ECO:0000313" key="30">
    <source>
        <dbReference type="Proteomes" id="UP000727407"/>
    </source>
</evidence>
<evidence type="ECO:0000256" key="10">
    <source>
        <dbReference type="ARBA" id="ARBA00022475"/>
    </source>
</evidence>
<dbReference type="GO" id="GO:0022857">
    <property type="term" value="F:transmembrane transporter activity"/>
    <property type="evidence" value="ECO:0007669"/>
    <property type="project" value="InterPro"/>
</dbReference>
<evidence type="ECO:0000256" key="18">
    <source>
        <dbReference type="ARBA" id="ARBA00022889"/>
    </source>
</evidence>
<evidence type="ECO:0000256" key="5">
    <source>
        <dbReference type="ARBA" id="ARBA00004651"/>
    </source>
</evidence>
<keyword evidence="20 27" id="KW-1133">Transmembrane helix</keyword>
<dbReference type="Pfam" id="PF15903">
    <property type="entry name" value="PL48"/>
    <property type="match status" value="1"/>
</dbReference>
<dbReference type="GO" id="GO:0007605">
    <property type="term" value="P:sensory perception of sound"/>
    <property type="evidence" value="ECO:0007669"/>
    <property type="project" value="UniProtKB-KW"/>
</dbReference>
<gene>
    <name evidence="29" type="primary">fam65b</name>
    <name evidence="29" type="ORF">DAT39_009056</name>
</gene>
<feature type="compositionally biased region" description="Low complexity" evidence="26">
    <location>
        <begin position="858"/>
        <end position="869"/>
    </location>
</feature>
<keyword evidence="18" id="KW-0130">Cell adhesion</keyword>
<keyword evidence="19" id="KW-0029">Amino-acid transport</keyword>
<dbReference type="InterPro" id="IPR026136">
    <property type="entry name" value="RIPOR3"/>
</dbReference>
<keyword evidence="14 27" id="KW-0812">Transmembrane</keyword>
<evidence type="ECO:0000256" key="21">
    <source>
        <dbReference type="ARBA" id="ARBA00023054"/>
    </source>
</evidence>
<dbReference type="GO" id="GO:0007517">
    <property type="term" value="P:muscle organ development"/>
    <property type="evidence" value="ECO:0007669"/>
    <property type="project" value="UniProtKB-KW"/>
</dbReference>
<feature type="coiled-coil region" evidence="25">
    <location>
        <begin position="646"/>
        <end position="673"/>
    </location>
</feature>
<keyword evidence="21 25" id="KW-0175">Coiled coil</keyword>
<feature type="transmembrane region" description="Helical" evidence="27">
    <location>
        <begin position="243"/>
        <end position="266"/>
    </location>
</feature>
<evidence type="ECO:0000256" key="4">
    <source>
        <dbReference type="ARBA" id="ARBA00004486"/>
    </source>
</evidence>
<comment type="subcellular location">
    <subcellularLocation>
        <location evidence="1">Apical cell membrane</location>
    </subcellularLocation>
    <subcellularLocation>
        <location evidence="5">Cell membrane</location>
        <topology evidence="5">Multi-pass membrane protein</topology>
    </subcellularLocation>
    <subcellularLocation>
        <location evidence="4">Cell projection</location>
        <location evidence="4">Filopodium</location>
    </subcellularLocation>
    <subcellularLocation>
        <location evidence="3">Cell projection</location>
        <location evidence="3">Stereocilium membrane</location>
    </subcellularLocation>
    <subcellularLocation>
        <location evidence="2">Cytoplasm</location>
        <location evidence="2">Cytoskeleton</location>
    </subcellularLocation>
</comment>
<feature type="transmembrane region" description="Helical" evidence="27">
    <location>
        <begin position="425"/>
        <end position="445"/>
    </location>
</feature>
<feature type="compositionally biased region" description="Basic residues" evidence="26">
    <location>
        <begin position="513"/>
        <end position="524"/>
    </location>
</feature>
<dbReference type="InterPro" id="IPR031780">
    <property type="entry name" value="FAM65_N"/>
</dbReference>
<keyword evidence="12" id="KW-0145">Chemotaxis</keyword>
<evidence type="ECO:0000256" key="3">
    <source>
        <dbReference type="ARBA" id="ARBA00004289"/>
    </source>
</evidence>
<comment type="similarity">
    <text evidence="6">Belongs to the RIPOR family.</text>
</comment>
<dbReference type="FunFam" id="1.20.1740.10:FF:000003">
    <property type="entry name" value="Y+L amino acid transporter 1 isoform X1"/>
    <property type="match status" value="1"/>
</dbReference>
<dbReference type="InterPro" id="IPR016024">
    <property type="entry name" value="ARM-type_fold"/>
</dbReference>
<proteinExistence type="inferred from homology"/>
<evidence type="ECO:0000256" key="27">
    <source>
        <dbReference type="SAM" id="Phobius"/>
    </source>
</evidence>
<feature type="transmembrane region" description="Helical" evidence="27">
    <location>
        <begin position="164"/>
        <end position="190"/>
    </location>
</feature>
<accession>A0A8J4U7I5</accession>
<evidence type="ECO:0000259" key="28">
    <source>
        <dbReference type="Pfam" id="PF15903"/>
    </source>
</evidence>
<dbReference type="PANTHER" id="PTHR15829">
    <property type="entry name" value="PROTEIN KINASE PKN/PRK1, EFFECTOR"/>
    <property type="match status" value="1"/>
</dbReference>
<feature type="transmembrane region" description="Helical" evidence="27">
    <location>
        <begin position="21"/>
        <end position="39"/>
    </location>
</feature>
<dbReference type="InterPro" id="IPR002293">
    <property type="entry name" value="AA/rel_permease1"/>
</dbReference>
<dbReference type="Gene3D" id="1.25.10.10">
    <property type="entry name" value="Leucine-rich Repeat Variant"/>
    <property type="match status" value="1"/>
</dbReference>
<dbReference type="PANTHER" id="PTHR15829:SF2">
    <property type="entry name" value="RHO FAMILY-INTERACTING CELL POLARIZATION REGULATOR 2"/>
    <property type="match status" value="1"/>
</dbReference>
<evidence type="ECO:0000256" key="16">
    <source>
        <dbReference type="ARBA" id="ARBA00022740"/>
    </source>
</evidence>
<feature type="transmembrane region" description="Helical" evidence="27">
    <location>
        <begin position="399"/>
        <end position="419"/>
    </location>
</feature>
<evidence type="ECO:0000256" key="25">
    <source>
        <dbReference type="SAM" id="Coils"/>
    </source>
</evidence>
<organism evidence="29 30">
    <name type="scientific">Clarias magur</name>
    <name type="common">Asian catfish</name>
    <name type="synonym">Macropteronotus magur</name>
    <dbReference type="NCBI Taxonomy" id="1594786"/>
    <lineage>
        <taxon>Eukaryota</taxon>
        <taxon>Metazoa</taxon>
        <taxon>Chordata</taxon>
        <taxon>Craniata</taxon>
        <taxon>Vertebrata</taxon>
        <taxon>Euteleostomi</taxon>
        <taxon>Actinopterygii</taxon>
        <taxon>Neopterygii</taxon>
        <taxon>Teleostei</taxon>
        <taxon>Ostariophysi</taxon>
        <taxon>Siluriformes</taxon>
        <taxon>Clariidae</taxon>
        <taxon>Clarias</taxon>
    </lineage>
</organism>
<dbReference type="GO" id="GO:0009968">
    <property type="term" value="P:negative regulation of signal transduction"/>
    <property type="evidence" value="ECO:0007669"/>
    <property type="project" value="UniProtKB-KW"/>
</dbReference>
<feature type="compositionally biased region" description="Low complexity" evidence="26">
    <location>
        <begin position="904"/>
        <end position="915"/>
    </location>
</feature>
<feature type="region of interest" description="Disordered" evidence="26">
    <location>
        <begin position="510"/>
        <end position="543"/>
    </location>
</feature>
<feature type="domain" description="FAM65 N-terminal" evidence="28">
    <location>
        <begin position="481"/>
        <end position="832"/>
    </location>
</feature>
<dbReference type="SUPFAM" id="SSF48371">
    <property type="entry name" value="ARM repeat"/>
    <property type="match status" value="1"/>
</dbReference>
<dbReference type="EMBL" id="QNUK01000116">
    <property type="protein sequence ID" value="KAF5901238.1"/>
    <property type="molecule type" value="Genomic_DNA"/>
</dbReference>
<keyword evidence="22 27" id="KW-0472">Membrane</keyword>
<keyword evidence="11" id="KW-0963">Cytoplasm</keyword>
<dbReference type="GO" id="GO:0030175">
    <property type="term" value="C:filopodium"/>
    <property type="evidence" value="ECO:0007669"/>
    <property type="project" value="UniProtKB-SubCell"/>
</dbReference>
<keyword evidence="15" id="KW-0734">Signal transduction inhibitor</keyword>
<evidence type="ECO:0000256" key="22">
    <source>
        <dbReference type="ARBA" id="ARBA00023136"/>
    </source>
</evidence>
<dbReference type="Pfam" id="PF13520">
    <property type="entry name" value="AA_permease_2"/>
    <property type="match status" value="1"/>
</dbReference>
<feature type="transmembrane region" description="Helical" evidence="27">
    <location>
        <begin position="51"/>
        <end position="73"/>
    </location>
</feature>
<dbReference type="Gene3D" id="1.20.1740.10">
    <property type="entry name" value="Amino acid/polyamine transporter I"/>
    <property type="match status" value="1"/>
</dbReference>
<evidence type="ECO:0000256" key="17">
    <source>
        <dbReference type="ARBA" id="ARBA00022782"/>
    </source>
</evidence>
<feature type="transmembrane region" description="Helical" evidence="27">
    <location>
        <begin position="292"/>
        <end position="318"/>
    </location>
</feature>
<feature type="transmembrane region" description="Helical" evidence="27">
    <location>
        <begin position="139"/>
        <end position="157"/>
    </location>
</feature>
<keyword evidence="9" id="KW-0813">Transport</keyword>
<evidence type="ECO:0000256" key="2">
    <source>
        <dbReference type="ARBA" id="ARBA00004245"/>
    </source>
</evidence>
<comment type="similarity">
    <text evidence="7">Belongs to the amino acid-polyamine-organocation (APC) superfamily. L-type amino acid transporter (LAT) (TC 2.A.3.8) family.</text>
</comment>
<feature type="compositionally biased region" description="Low complexity" evidence="26">
    <location>
        <begin position="527"/>
        <end position="536"/>
    </location>
</feature>
<evidence type="ECO:0000256" key="9">
    <source>
        <dbReference type="ARBA" id="ARBA00022448"/>
    </source>
</evidence>
<reference evidence="29" key="1">
    <citation type="submission" date="2020-07" db="EMBL/GenBank/DDBJ databases">
        <title>Clarias magur genome sequencing, assembly and annotation.</title>
        <authorList>
            <person name="Kushwaha B."/>
            <person name="Kumar R."/>
            <person name="Das P."/>
            <person name="Joshi C.G."/>
            <person name="Kumar D."/>
            <person name="Nagpure N.S."/>
            <person name="Pandey M."/>
            <person name="Agarwal S."/>
            <person name="Srivastava S."/>
            <person name="Singh M."/>
            <person name="Sahoo L."/>
            <person name="Jayasankar P."/>
            <person name="Meher P.K."/>
            <person name="Koringa P.G."/>
            <person name="Iquebal M.A."/>
            <person name="Das S.P."/>
            <person name="Bit A."/>
            <person name="Patnaik S."/>
            <person name="Patel N."/>
            <person name="Shah T.M."/>
            <person name="Hinsu A."/>
            <person name="Jena J.K."/>
        </authorList>
    </citation>
    <scope>NUCLEOTIDE SEQUENCE</scope>
    <source>
        <strain evidence="29">CIFAMagur01</strain>
        <tissue evidence="29">Testis</tissue>
    </source>
</reference>
<comment type="caution">
    <text evidence="29">The sequence shown here is derived from an EMBL/GenBank/DDBJ whole genome shotgun (WGS) entry which is preliminary data.</text>
</comment>
<feature type="transmembrane region" description="Helical" evidence="27">
    <location>
        <begin position="369"/>
        <end position="387"/>
    </location>
</feature>
<evidence type="ECO:0000256" key="11">
    <source>
        <dbReference type="ARBA" id="ARBA00022490"/>
    </source>
</evidence>
<evidence type="ECO:0000256" key="7">
    <source>
        <dbReference type="ARBA" id="ARBA00007040"/>
    </source>
</evidence>
<keyword evidence="10" id="KW-1003">Cell membrane</keyword>
<name>A0A8J4U7I5_CLAMG</name>
<dbReference type="GO" id="GO:0005856">
    <property type="term" value="C:cytoskeleton"/>
    <property type="evidence" value="ECO:0007669"/>
    <property type="project" value="UniProtKB-SubCell"/>
</dbReference>
<dbReference type="GO" id="GO:0060171">
    <property type="term" value="C:stereocilium membrane"/>
    <property type="evidence" value="ECO:0007669"/>
    <property type="project" value="UniProtKB-SubCell"/>
</dbReference>
<dbReference type="GO" id="GO:0006935">
    <property type="term" value="P:chemotaxis"/>
    <property type="evidence" value="ECO:0007669"/>
    <property type="project" value="UniProtKB-KW"/>
</dbReference>
<keyword evidence="13" id="KW-0517">Myogenesis</keyword>
<evidence type="ECO:0000256" key="13">
    <source>
        <dbReference type="ARBA" id="ARBA00022541"/>
    </source>
</evidence>
<evidence type="ECO:0000313" key="29">
    <source>
        <dbReference type="EMBL" id="KAF5901238.1"/>
    </source>
</evidence>
<evidence type="ECO:0000256" key="20">
    <source>
        <dbReference type="ARBA" id="ARBA00022989"/>
    </source>
</evidence>
<keyword evidence="30" id="KW-1185">Reference proteome</keyword>
<sequence length="1434" mass="157699">MAKDADIVSTNSMRLKQEISLLHGVCLIVGNMIGSGIFVSPKGVLQYTGSYGFSLVVWAIGGIFSVFGALCYAELGTTIRKSGASYAYILEAFGGFLAFIRLWTSLLIVEPACQAVIALTFSNYLVQPFYPTCPAPYDAVRLIAALIIALLTFVNCMKVKWGAILQVISTVAKVLALIVIIVAGLIILAQGKTNNFEDSFKDSNLNPGDMALALYAALYSYSGWDTLNFITEEIKNPERNLPLSIAISMPIVTVIYLLTNVAYYAVLDAETVLQSEAVAVTFADSVLGYARWLIPLSVAISCYGGLNSSIIAASRLFFVGSREGHLPNVLSMIHVKRYTPIPALLFNGGMSLLFLFVRDVFQLINYFSFNYWLFIGLSIASQIYLRIKAPDMPRPIKLSLFFPIVYCLCSVFLVVVPLYSDTINSLVGIGVALSGAPFYFLFVHLPPSSRPAFLSKMFGVSSRFPEIMAAGTHSPGGPSGIIRSQSFAGFSTLQERRSRCNSFIGNGAAQKKSLTKPKKPHLCGHKSSGSSGSSSSHEPQPKRVEEVYGALKQGLDEYLEVHQAELEKLTSLMKDMKRNSRLGVLYDLDKQIKSIERYIRRLEFHISKVDELYEGFCIQRRLRDGASKMKQAFTASPSTKGTRESLTEVNRRYKEYTENMATFEGELENLLGEFHIKMKGLAGFARLCPGDQYEIFMRYGRQRWKLKGKIEANSRQSWDGEEMVFMPLITDLISIKVTELKGLATHVLVGSVICETKDLFTAMPQVVAVDVNDLGTIKLNLEVTWFPFDVEDLTLSSGNVSKATALQRRVSVYSQGTPETPVFQDTTFFSTLPDDVFENGGCGVAECKRLSFTFTDTPASSPAPSQSHPEITVTPPESDQTPQLPAANDQPDDEEDGEEEEESTSVSASLASASEAESEREWERVECQHGYESAAPSLCSEGQISAVGPEDVVFLESGSHDESSELKPVELDGEEGSLTRQLVKRLTSSDILPEPAALSWAGESSLEEAIHSLLMKLESMAQRCRELQDLEQEVMKLEDLLKCRGPAHRSRSSSLSLTVESALESFDFLNTSDFDDEDTGDDNTAVSRAVFFDMENERMGASRHPEARGHLSEALTEDTGVGNSVAGSPLPLSTGNESLDMAIVIHLQCCSHLIQMLTSGGSTWQHKLYLQKLSVQTELLEELTENSIEWLGSISSAAEVLPGLAERSALLSLWCECTGSACLFHSTVERVLKHMQQHFSAPLQETHPHNSTDSVIRLVVTEMMDRNELSSTPSFLSPDVLTVFQFYSYAAKHNVTDMQQHLLEVAKEARFAEHLSTSDAKCSVKELQEMSITALQPRTHTLRVLAGLLTSDDPELSKAAFAFLSKAASHPLFRSKAVHYYTQALSEAGIHAQRAACAALSCLQAVESIRAVVALCDSADEELRHIAMQSLLTF</sequence>
<keyword evidence="24" id="KW-0966">Cell projection</keyword>
<feature type="non-terminal residue" evidence="29">
    <location>
        <position position="1"/>
    </location>
</feature>
<feature type="transmembrane region" description="Helical" evidence="27">
    <location>
        <begin position="85"/>
        <end position="103"/>
    </location>
</feature>
<evidence type="ECO:0000256" key="1">
    <source>
        <dbReference type="ARBA" id="ARBA00004221"/>
    </source>
</evidence>
<evidence type="ECO:0000256" key="14">
    <source>
        <dbReference type="ARBA" id="ARBA00022692"/>
    </source>
</evidence>
<evidence type="ECO:0000256" key="23">
    <source>
        <dbReference type="ARBA" id="ARBA00023212"/>
    </source>
</evidence>
<keyword evidence="16" id="KW-1009">Hearing</keyword>
<evidence type="ECO:0000256" key="26">
    <source>
        <dbReference type="SAM" id="MobiDB-lite"/>
    </source>
</evidence>
<dbReference type="OrthoDB" id="9999654at2759"/>
<dbReference type="GO" id="GO:0007155">
    <property type="term" value="P:cell adhesion"/>
    <property type="evidence" value="ECO:0007669"/>
    <property type="project" value="UniProtKB-KW"/>
</dbReference>
<evidence type="ECO:0000256" key="6">
    <source>
        <dbReference type="ARBA" id="ARBA00005744"/>
    </source>
</evidence>
<protein>
    <recommendedName>
        <fullName evidence="8">Rho family-interacting cell polarization regulator 2</fullName>
    </recommendedName>
</protein>
<evidence type="ECO:0000256" key="15">
    <source>
        <dbReference type="ARBA" id="ARBA00022700"/>
    </source>
</evidence>
<evidence type="ECO:0000256" key="19">
    <source>
        <dbReference type="ARBA" id="ARBA00022970"/>
    </source>
</evidence>
<evidence type="ECO:0000256" key="24">
    <source>
        <dbReference type="ARBA" id="ARBA00023273"/>
    </source>
</evidence>
<keyword evidence="23" id="KW-0206">Cytoskeleton</keyword>
<evidence type="ECO:0000256" key="12">
    <source>
        <dbReference type="ARBA" id="ARBA00022500"/>
    </source>
</evidence>
<dbReference type="InterPro" id="IPR011989">
    <property type="entry name" value="ARM-like"/>
</dbReference>
<dbReference type="Proteomes" id="UP000727407">
    <property type="component" value="Unassembled WGS sequence"/>
</dbReference>
<keyword evidence="17" id="KW-0221">Differentiation</keyword>
<feature type="transmembrane region" description="Helical" evidence="27">
    <location>
        <begin position="338"/>
        <end position="357"/>
    </location>
</feature>